<dbReference type="PANTHER" id="PTHR20982">
    <property type="entry name" value="RIBOSOME RECYCLING FACTOR"/>
    <property type="match status" value="1"/>
</dbReference>
<comment type="function">
    <text evidence="1">Responsible for the release of ribosomes from messenger RNA at the termination of chloroplastic protein biosynthesis.</text>
</comment>
<dbReference type="CDD" id="cd00520">
    <property type="entry name" value="RRF"/>
    <property type="match status" value="1"/>
</dbReference>
<evidence type="ECO:0000256" key="7">
    <source>
        <dbReference type="ARBA" id="ARBA00032397"/>
    </source>
</evidence>
<dbReference type="GO" id="GO:0005737">
    <property type="term" value="C:cytoplasm"/>
    <property type="evidence" value="ECO:0007669"/>
    <property type="project" value="UniProtKB-SubCell"/>
</dbReference>
<name>A0A5B8MUX8_9CHLO</name>
<dbReference type="STRING" id="1764295.A0A5B8MUX8"/>
<dbReference type="FunFam" id="1.10.132.20:FF:000001">
    <property type="entry name" value="Ribosome-recycling factor"/>
    <property type="match status" value="1"/>
</dbReference>
<comment type="subcellular location">
    <subcellularLocation>
        <location evidence="2">Cytoplasm</location>
    </subcellularLocation>
</comment>
<gene>
    <name evidence="9" type="ORF">A3770_09p57280</name>
</gene>
<protein>
    <recommendedName>
        <fullName evidence="4">Ribosome-recycling factor, chloroplastic</fullName>
    </recommendedName>
    <alternativeName>
        <fullName evidence="7">Ribosome-releasing factor, chloroplastic</fullName>
    </alternativeName>
</protein>
<evidence type="ECO:0000313" key="10">
    <source>
        <dbReference type="Proteomes" id="UP000316726"/>
    </source>
</evidence>
<dbReference type="Proteomes" id="UP000316726">
    <property type="component" value="Chromosome 9"/>
</dbReference>
<evidence type="ECO:0000256" key="3">
    <source>
        <dbReference type="ARBA" id="ARBA00005912"/>
    </source>
</evidence>
<sequence>MAITYNGRHCYTGIHHTQTTTAPATTAPATTATATWRRRTKRTVGVSCLAWGTVRGRKNNNKKNNNIKGGTNWGGVVGAAGPRDFVVFAVEVEALDELEMETMERMEKATEKLGENLQTIRTGRATPALLEGVMVDYYGAPTPIKSLASITVQDGANIVVQPFDKSCLGDVEKAVRDSDLGLSPTNDGSIVRINVPQLTEERRKEMVKVVSKFGEESKVAIRNIRRDCKKTIDKYQKDGLSEDLCKDKEQDIQTLTDDFVKKIDEAVKAKEKEITKV</sequence>
<dbReference type="HAMAP" id="MF_00040">
    <property type="entry name" value="RRF"/>
    <property type="match status" value="1"/>
</dbReference>
<dbReference type="Gene3D" id="3.30.1360.40">
    <property type="match status" value="1"/>
</dbReference>
<dbReference type="GO" id="GO:0043023">
    <property type="term" value="F:ribosomal large subunit binding"/>
    <property type="evidence" value="ECO:0007669"/>
    <property type="project" value="TreeGrafter"/>
</dbReference>
<dbReference type="NCBIfam" id="TIGR00496">
    <property type="entry name" value="frr"/>
    <property type="match status" value="1"/>
</dbReference>
<keyword evidence="6" id="KW-0648">Protein biosynthesis</keyword>
<proteinExistence type="inferred from homology"/>
<feature type="domain" description="Ribosome recycling factor" evidence="8">
    <location>
        <begin position="115"/>
        <end position="274"/>
    </location>
</feature>
<reference evidence="9 10" key="1">
    <citation type="submission" date="2018-07" db="EMBL/GenBank/DDBJ databases">
        <title>The complete nuclear genome of the prasinophyte Chloropicon primus (CCMP1205).</title>
        <authorList>
            <person name="Pombert J.-F."/>
            <person name="Otis C."/>
            <person name="Turmel M."/>
            <person name="Lemieux C."/>
        </authorList>
    </citation>
    <scope>NUCLEOTIDE SEQUENCE [LARGE SCALE GENOMIC DNA]</scope>
    <source>
        <strain evidence="9 10">CCMP1205</strain>
    </source>
</reference>
<dbReference type="EMBL" id="CP031042">
    <property type="protein sequence ID" value="QDZ23210.1"/>
    <property type="molecule type" value="Genomic_DNA"/>
</dbReference>
<evidence type="ECO:0000256" key="1">
    <source>
        <dbReference type="ARBA" id="ARBA00002952"/>
    </source>
</evidence>
<dbReference type="InterPro" id="IPR036191">
    <property type="entry name" value="RRF_sf"/>
</dbReference>
<dbReference type="SUPFAM" id="SSF55194">
    <property type="entry name" value="Ribosome recycling factor, RRF"/>
    <property type="match status" value="1"/>
</dbReference>
<dbReference type="FunFam" id="3.30.1360.40:FF:000001">
    <property type="entry name" value="Ribosome-recycling factor"/>
    <property type="match status" value="1"/>
</dbReference>
<evidence type="ECO:0000256" key="6">
    <source>
        <dbReference type="ARBA" id="ARBA00022917"/>
    </source>
</evidence>
<evidence type="ECO:0000256" key="4">
    <source>
        <dbReference type="ARBA" id="ARBA00014063"/>
    </source>
</evidence>
<organism evidence="9 10">
    <name type="scientific">Chloropicon primus</name>
    <dbReference type="NCBI Taxonomy" id="1764295"/>
    <lineage>
        <taxon>Eukaryota</taxon>
        <taxon>Viridiplantae</taxon>
        <taxon>Chlorophyta</taxon>
        <taxon>Chloropicophyceae</taxon>
        <taxon>Chloropicales</taxon>
        <taxon>Chloropicaceae</taxon>
        <taxon>Chloropicon</taxon>
    </lineage>
</organism>
<evidence type="ECO:0000259" key="8">
    <source>
        <dbReference type="Pfam" id="PF01765"/>
    </source>
</evidence>
<evidence type="ECO:0000256" key="5">
    <source>
        <dbReference type="ARBA" id="ARBA00022490"/>
    </source>
</evidence>
<keyword evidence="10" id="KW-1185">Reference proteome</keyword>
<dbReference type="InterPro" id="IPR023584">
    <property type="entry name" value="Ribosome_recyc_fac_dom"/>
</dbReference>
<dbReference type="InterPro" id="IPR002661">
    <property type="entry name" value="Ribosome_recyc_fac"/>
</dbReference>
<dbReference type="Gene3D" id="1.10.132.20">
    <property type="entry name" value="Ribosome-recycling factor"/>
    <property type="match status" value="1"/>
</dbReference>
<keyword evidence="5" id="KW-0963">Cytoplasm</keyword>
<comment type="similarity">
    <text evidence="3">Belongs to the RRF family.</text>
</comment>
<evidence type="ECO:0000256" key="2">
    <source>
        <dbReference type="ARBA" id="ARBA00004496"/>
    </source>
</evidence>
<accession>A0A5B8MUX8</accession>
<dbReference type="Pfam" id="PF01765">
    <property type="entry name" value="RRF"/>
    <property type="match status" value="1"/>
</dbReference>
<dbReference type="GO" id="GO:0006412">
    <property type="term" value="P:translation"/>
    <property type="evidence" value="ECO:0007669"/>
    <property type="project" value="UniProtKB-KW"/>
</dbReference>
<dbReference type="PANTHER" id="PTHR20982:SF3">
    <property type="entry name" value="MITOCHONDRIAL RIBOSOME RECYCLING FACTOR PSEUDO 1"/>
    <property type="match status" value="1"/>
</dbReference>
<evidence type="ECO:0000313" key="9">
    <source>
        <dbReference type="EMBL" id="QDZ23210.1"/>
    </source>
</evidence>
<dbReference type="AlphaFoldDB" id="A0A5B8MUX8"/>
<dbReference type="OrthoDB" id="407355at2759"/>